<keyword evidence="1" id="KW-0472">Membrane</keyword>
<name>A0A0F9RNN5_9ZZZZ</name>
<gene>
    <name evidence="2" type="ORF">LCGC14_0622480</name>
</gene>
<accession>A0A0F9RNN5</accession>
<organism evidence="2">
    <name type="scientific">marine sediment metagenome</name>
    <dbReference type="NCBI Taxonomy" id="412755"/>
    <lineage>
        <taxon>unclassified sequences</taxon>
        <taxon>metagenomes</taxon>
        <taxon>ecological metagenomes</taxon>
    </lineage>
</organism>
<evidence type="ECO:0000256" key="1">
    <source>
        <dbReference type="SAM" id="Phobius"/>
    </source>
</evidence>
<feature type="transmembrane region" description="Helical" evidence="1">
    <location>
        <begin position="12"/>
        <end position="33"/>
    </location>
</feature>
<keyword evidence="1" id="KW-0812">Transmembrane</keyword>
<dbReference type="EMBL" id="LAZR01001063">
    <property type="protein sequence ID" value="KKN51432.1"/>
    <property type="molecule type" value="Genomic_DNA"/>
</dbReference>
<reference evidence="2" key="1">
    <citation type="journal article" date="2015" name="Nature">
        <title>Complex archaea that bridge the gap between prokaryotes and eukaryotes.</title>
        <authorList>
            <person name="Spang A."/>
            <person name="Saw J.H."/>
            <person name="Jorgensen S.L."/>
            <person name="Zaremba-Niedzwiedzka K."/>
            <person name="Martijn J."/>
            <person name="Lind A.E."/>
            <person name="van Eijk R."/>
            <person name="Schleper C."/>
            <person name="Guy L."/>
            <person name="Ettema T.J."/>
        </authorList>
    </citation>
    <scope>NUCLEOTIDE SEQUENCE</scope>
</reference>
<dbReference type="AlphaFoldDB" id="A0A0F9RNN5"/>
<proteinExistence type="predicted"/>
<comment type="caution">
    <text evidence="2">The sequence shown here is derived from an EMBL/GenBank/DDBJ whole genome shotgun (WGS) entry which is preliminary data.</text>
</comment>
<feature type="transmembrane region" description="Helical" evidence="1">
    <location>
        <begin position="39"/>
        <end position="69"/>
    </location>
</feature>
<sequence>MKKLIKEYKPELRVLLLAFLFAAIGDLFYGGAIGAEASLVGIILGSVSTFLFTVFTIMVLYKLLMAFFVSEKFHGMIRKMPCDEPEIKTRRTKK</sequence>
<evidence type="ECO:0000313" key="2">
    <source>
        <dbReference type="EMBL" id="KKN51432.1"/>
    </source>
</evidence>
<protein>
    <submittedName>
        <fullName evidence="2">Uncharacterized protein</fullName>
    </submittedName>
</protein>
<keyword evidence="1" id="KW-1133">Transmembrane helix</keyword>